<accession>A0A161XCV4</accession>
<organism evidence="1 2">
    <name type="scientific">Nocardia terpenica</name>
    <dbReference type="NCBI Taxonomy" id="455432"/>
    <lineage>
        <taxon>Bacteria</taxon>
        <taxon>Bacillati</taxon>
        <taxon>Actinomycetota</taxon>
        <taxon>Actinomycetes</taxon>
        <taxon>Mycobacteriales</taxon>
        <taxon>Nocardiaceae</taxon>
        <taxon>Nocardia</taxon>
    </lineage>
</organism>
<evidence type="ECO:0000313" key="1">
    <source>
        <dbReference type="EMBL" id="KZM71098.1"/>
    </source>
</evidence>
<name>A0A161XCV4_9NOCA</name>
<dbReference type="STRING" id="455432.AWN90_42050"/>
<sequence>MDGHRALALLEQAAQVHYRDVAAWTTWKEIFELTDQERAALVCAEIERHTAKRVRAYVH</sequence>
<dbReference type="Proteomes" id="UP000076512">
    <property type="component" value="Unassembled WGS sequence"/>
</dbReference>
<protein>
    <submittedName>
        <fullName evidence="1">Uncharacterized protein</fullName>
    </submittedName>
</protein>
<dbReference type="AlphaFoldDB" id="A0A161XCV4"/>
<evidence type="ECO:0000313" key="2">
    <source>
        <dbReference type="Proteomes" id="UP000076512"/>
    </source>
</evidence>
<keyword evidence="2" id="KW-1185">Reference proteome</keyword>
<comment type="caution">
    <text evidence="1">The sequence shown here is derived from an EMBL/GenBank/DDBJ whole genome shotgun (WGS) entry which is preliminary data.</text>
</comment>
<reference evidence="1 2" key="1">
    <citation type="submission" date="2016-04" db="EMBL/GenBank/DDBJ databases">
        <authorList>
            <person name="Evans L.H."/>
            <person name="Alamgir A."/>
            <person name="Owens N."/>
            <person name="Weber N.D."/>
            <person name="Virtaneva K."/>
            <person name="Barbian K."/>
            <person name="Babar A."/>
            <person name="Rosenke K."/>
        </authorList>
    </citation>
    <scope>NUCLEOTIDE SEQUENCE [LARGE SCALE GENOMIC DNA]</scope>
    <source>
        <strain evidence="1 2">IFM 0406</strain>
    </source>
</reference>
<gene>
    <name evidence="1" type="ORF">AWN90_42050</name>
</gene>
<proteinExistence type="predicted"/>
<dbReference type="EMBL" id="LWGR01000013">
    <property type="protein sequence ID" value="KZM71098.1"/>
    <property type="molecule type" value="Genomic_DNA"/>
</dbReference>